<dbReference type="AlphaFoldDB" id="A0A974PDJ0"/>
<keyword evidence="2" id="KW-1185">Reference proteome</keyword>
<dbReference type="RefSeq" id="WP_202677067.1">
    <property type="nucleotide sequence ID" value="NZ_CP068595.1"/>
</dbReference>
<organism evidence="1 2">
    <name type="scientific">Paenibacillus sonchi</name>
    <dbReference type="NCBI Taxonomy" id="373687"/>
    <lineage>
        <taxon>Bacteria</taxon>
        <taxon>Bacillati</taxon>
        <taxon>Bacillota</taxon>
        <taxon>Bacilli</taxon>
        <taxon>Bacillales</taxon>
        <taxon>Paenibacillaceae</taxon>
        <taxon>Paenibacillus</taxon>
        <taxon>Paenibacillus sonchi group</taxon>
    </lineage>
</organism>
<dbReference type="Proteomes" id="UP000595841">
    <property type="component" value="Chromosome"/>
</dbReference>
<reference evidence="1 2" key="1">
    <citation type="submission" date="2021-01" db="EMBL/GenBank/DDBJ databases">
        <title>Whole genome sequence of Paenibacillus sonchi LMG 24727 for comparative genomics.</title>
        <authorList>
            <person name="Lee G."/>
            <person name="Kim M.-J."/>
            <person name="Lim K."/>
            <person name="Shin J.-H."/>
        </authorList>
    </citation>
    <scope>NUCLEOTIDE SEQUENCE [LARGE SCALE GENOMIC DNA]</scope>
    <source>
        <strain evidence="1 2">LMG 24727</strain>
    </source>
</reference>
<dbReference type="KEGG" id="pson:JI735_03585"/>
<evidence type="ECO:0000313" key="2">
    <source>
        <dbReference type="Proteomes" id="UP000595841"/>
    </source>
</evidence>
<dbReference type="EMBL" id="CP068595">
    <property type="protein sequence ID" value="QQZ61831.1"/>
    <property type="molecule type" value="Genomic_DNA"/>
</dbReference>
<proteinExistence type="predicted"/>
<name>A0A974PDJ0_9BACL</name>
<sequence length="176" mass="21122">MGDYEQAFIHIYRYADLSWVKEQGEEVEYWKNLFIEWSEANICLTKLWSGDGTVIERYRTYIENHKEEQVTGLLNMMKAANKYNFNVDETLKYFEHEIEESVHELAEGRYNRKLAMDRQANLMFELAQYLLIRQDYDNGLRYLKKAVKDYKQINHEKYKMLAVAANILQHIKSTDN</sequence>
<accession>A0A974PDJ0</accession>
<protein>
    <submittedName>
        <fullName evidence="1">Uncharacterized protein</fullName>
    </submittedName>
</protein>
<gene>
    <name evidence="1" type="ORF">JI735_03585</name>
</gene>
<evidence type="ECO:0000313" key="1">
    <source>
        <dbReference type="EMBL" id="QQZ61831.1"/>
    </source>
</evidence>